<dbReference type="SMART" id="SM00347">
    <property type="entry name" value="HTH_MARR"/>
    <property type="match status" value="1"/>
</dbReference>
<dbReference type="AlphaFoldDB" id="A0A0J1FNL2"/>
<dbReference type="PROSITE" id="PS50995">
    <property type="entry name" value="HTH_MARR_2"/>
    <property type="match status" value="1"/>
</dbReference>
<organism evidence="2 3">
    <name type="scientific">Desulfosporosinus acididurans</name>
    <dbReference type="NCBI Taxonomy" id="476652"/>
    <lineage>
        <taxon>Bacteria</taxon>
        <taxon>Bacillati</taxon>
        <taxon>Bacillota</taxon>
        <taxon>Clostridia</taxon>
        <taxon>Eubacteriales</taxon>
        <taxon>Desulfitobacteriaceae</taxon>
        <taxon>Desulfosporosinus</taxon>
    </lineage>
</organism>
<reference evidence="2 3" key="1">
    <citation type="submission" date="2015-06" db="EMBL/GenBank/DDBJ databases">
        <title>Draft genome of the moderately acidophilic sulfate reducer Candidatus Desulfosporosinus acididurans strain M1.</title>
        <authorList>
            <person name="Poehlein A."/>
            <person name="Petzsch P."/>
            <person name="Johnson B.D."/>
            <person name="Schloemann M."/>
            <person name="Daniel R."/>
            <person name="Muehling M."/>
        </authorList>
    </citation>
    <scope>NUCLEOTIDE SEQUENCE [LARGE SCALE GENOMIC DNA]</scope>
    <source>
        <strain evidence="2 3">M1</strain>
    </source>
</reference>
<dbReference type="InterPro" id="IPR039422">
    <property type="entry name" value="MarR/SlyA-like"/>
</dbReference>
<dbReference type="GO" id="GO:0003700">
    <property type="term" value="F:DNA-binding transcription factor activity"/>
    <property type="evidence" value="ECO:0007669"/>
    <property type="project" value="InterPro"/>
</dbReference>
<dbReference type="InterPro" id="IPR036388">
    <property type="entry name" value="WH-like_DNA-bd_sf"/>
</dbReference>
<dbReference type="PANTHER" id="PTHR33164:SF89">
    <property type="entry name" value="MARR FAMILY REGULATORY PROTEIN"/>
    <property type="match status" value="1"/>
</dbReference>
<accession>A0A0J1FNL2</accession>
<gene>
    <name evidence="2" type="primary">mgrA_2</name>
    <name evidence="2" type="ORF">DEAC_c30460</name>
</gene>
<dbReference type="InterPro" id="IPR036390">
    <property type="entry name" value="WH_DNA-bd_sf"/>
</dbReference>
<dbReference type="Gene3D" id="1.10.10.10">
    <property type="entry name" value="Winged helix-like DNA-binding domain superfamily/Winged helix DNA-binding domain"/>
    <property type="match status" value="1"/>
</dbReference>
<dbReference type="Proteomes" id="UP000036356">
    <property type="component" value="Unassembled WGS sequence"/>
</dbReference>
<feature type="domain" description="HTH marR-type" evidence="1">
    <location>
        <begin position="11"/>
        <end position="143"/>
    </location>
</feature>
<dbReference type="PATRIC" id="fig|476652.3.peg.3205"/>
<name>A0A0J1FNL2_9FIRM</name>
<dbReference type="PANTHER" id="PTHR33164">
    <property type="entry name" value="TRANSCRIPTIONAL REGULATOR, MARR FAMILY"/>
    <property type="match status" value="1"/>
</dbReference>
<sequence length="152" mass="17364">MMENPSQSYQIAKLFQEIMILFRHNKGNVFEESGITMPQMMVMGILGKEKTLKITELSGKLSLSNSTVSGIIDRLENMGLVERKRSEEDRRVVYVSVSPKFAEIHQRLHQQIVKNISGALSTATSEDQEKIIEGLELLKKLLYDYQQCPMDN</sequence>
<evidence type="ECO:0000313" key="2">
    <source>
        <dbReference type="EMBL" id="KLU65079.1"/>
    </source>
</evidence>
<evidence type="ECO:0000313" key="3">
    <source>
        <dbReference type="Proteomes" id="UP000036356"/>
    </source>
</evidence>
<dbReference type="GO" id="GO:0006950">
    <property type="term" value="P:response to stress"/>
    <property type="evidence" value="ECO:0007669"/>
    <property type="project" value="TreeGrafter"/>
</dbReference>
<dbReference type="EMBL" id="LDZY01000010">
    <property type="protein sequence ID" value="KLU65079.1"/>
    <property type="molecule type" value="Genomic_DNA"/>
</dbReference>
<dbReference type="PRINTS" id="PR00598">
    <property type="entry name" value="HTHMARR"/>
</dbReference>
<dbReference type="SUPFAM" id="SSF46785">
    <property type="entry name" value="Winged helix' DNA-binding domain"/>
    <property type="match status" value="1"/>
</dbReference>
<keyword evidence="3" id="KW-1185">Reference proteome</keyword>
<dbReference type="InterPro" id="IPR011991">
    <property type="entry name" value="ArsR-like_HTH"/>
</dbReference>
<dbReference type="STRING" id="476652.DEAC_c30460"/>
<evidence type="ECO:0000259" key="1">
    <source>
        <dbReference type="PROSITE" id="PS50995"/>
    </source>
</evidence>
<protein>
    <submittedName>
        <fullName evidence="2">HTH-type transcriptional regulator MgrA</fullName>
    </submittedName>
</protein>
<dbReference type="Pfam" id="PF01047">
    <property type="entry name" value="MarR"/>
    <property type="match status" value="1"/>
</dbReference>
<dbReference type="InterPro" id="IPR000835">
    <property type="entry name" value="HTH_MarR-typ"/>
</dbReference>
<comment type="caution">
    <text evidence="2">The sequence shown here is derived from an EMBL/GenBank/DDBJ whole genome shotgun (WGS) entry which is preliminary data.</text>
</comment>
<proteinExistence type="predicted"/>
<dbReference type="CDD" id="cd00090">
    <property type="entry name" value="HTH_ARSR"/>
    <property type="match status" value="1"/>
</dbReference>